<dbReference type="InterPro" id="IPR050265">
    <property type="entry name" value="Fe/Mn_Superoxide_Dismutase"/>
</dbReference>
<feature type="domain" description="Manganese/iron superoxide dismutase N-terminal" evidence="5">
    <location>
        <begin position="96"/>
        <end position="176"/>
    </location>
</feature>
<evidence type="ECO:0000256" key="1">
    <source>
        <dbReference type="ARBA" id="ARBA00008714"/>
    </source>
</evidence>
<evidence type="ECO:0000256" key="3">
    <source>
        <dbReference type="ARBA" id="ARBA00022723"/>
    </source>
</evidence>
<dbReference type="FunFam" id="3.55.40.20:FF:000004">
    <property type="entry name" value="Superoxide dismutase [Fe]"/>
    <property type="match status" value="1"/>
</dbReference>
<dbReference type="InterPro" id="IPR019832">
    <property type="entry name" value="Mn/Fe_SOD_C"/>
</dbReference>
<dbReference type="Pfam" id="PF02777">
    <property type="entry name" value="Sod_Fe_C"/>
    <property type="match status" value="1"/>
</dbReference>
<evidence type="ECO:0000259" key="6">
    <source>
        <dbReference type="Pfam" id="PF02777"/>
    </source>
</evidence>
<dbReference type="InterPro" id="IPR036314">
    <property type="entry name" value="SOD_C_sf"/>
</dbReference>
<dbReference type="Proteomes" id="UP000233375">
    <property type="component" value="Unassembled WGS sequence"/>
</dbReference>
<dbReference type="AlphaFoldDB" id="A0A2N0Z3T1"/>
<keyword evidence="3" id="KW-0479">Metal-binding</keyword>
<protein>
    <recommendedName>
        <fullName evidence="2">superoxide dismutase</fullName>
        <ecNumber evidence="2">1.15.1.1</ecNumber>
    </recommendedName>
</protein>
<evidence type="ECO:0000256" key="2">
    <source>
        <dbReference type="ARBA" id="ARBA00012682"/>
    </source>
</evidence>
<accession>A0A2N0Z3T1</accession>
<dbReference type="EC" id="1.15.1.1" evidence="2"/>
<dbReference type="FunFam" id="1.10.287.990:FF:000001">
    <property type="entry name" value="Superoxide dismutase"/>
    <property type="match status" value="1"/>
</dbReference>
<evidence type="ECO:0000313" key="8">
    <source>
        <dbReference type="Proteomes" id="UP000233375"/>
    </source>
</evidence>
<dbReference type="EMBL" id="PISE01000016">
    <property type="protein sequence ID" value="PKG24172.1"/>
    <property type="molecule type" value="Genomic_DNA"/>
</dbReference>
<dbReference type="InterPro" id="IPR019833">
    <property type="entry name" value="Mn/Fe_SOD_BS"/>
</dbReference>
<comment type="caution">
    <text evidence="7">The sequence shown here is derived from an EMBL/GenBank/DDBJ whole genome shotgun (WGS) entry which is preliminary data.</text>
</comment>
<dbReference type="Pfam" id="PF00081">
    <property type="entry name" value="Sod_Fe_N"/>
    <property type="match status" value="1"/>
</dbReference>
<evidence type="ECO:0000256" key="4">
    <source>
        <dbReference type="ARBA" id="ARBA00023002"/>
    </source>
</evidence>
<proteinExistence type="inferred from homology"/>
<feature type="domain" description="Manganese/iron superoxide dismutase C-terminal" evidence="6">
    <location>
        <begin position="183"/>
        <end position="285"/>
    </location>
</feature>
<dbReference type="PROSITE" id="PS00088">
    <property type="entry name" value="SOD_MN"/>
    <property type="match status" value="1"/>
</dbReference>
<dbReference type="PANTHER" id="PTHR11404:SF6">
    <property type="entry name" value="SUPEROXIDE DISMUTASE [MN], MITOCHONDRIAL"/>
    <property type="match status" value="1"/>
</dbReference>
<reference evidence="7 8" key="1">
    <citation type="journal article" date="2003" name="Int. J. Syst. Evol. Microbiol.">
        <title>Bacillus nealsonii sp. nov., isolated from a spacecraft-assembly facility, whose spores are gamma-radiation resistant.</title>
        <authorList>
            <person name="Venkateswaran K."/>
            <person name="Kempf M."/>
            <person name="Chen F."/>
            <person name="Satomi M."/>
            <person name="Nicholson W."/>
            <person name="Kern R."/>
        </authorList>
    </citation>
    <scope>NUCLEOTIDE SEQUENCE [LARGE SCALE GENOMIC DNA]</scope>
    <source>
        <strain evidence="7 8">FO-92</strain>
    </source>
</reference>
<dbReference type="Gene3D" id="1.10.287.990">
    <property type="entry name" value="Fe,Mn superoxide dismutase (SOD) domain"/>
    <property type="match status" value="1"/>
</dbReference>
<keyword evidence="8" id="KW-1185">Reference proteome</keyword>
<dbReference type="PRINTS" id="PR01703">
    <property type="entry name" value="MNSODISMTASE"/>
</dbReference>
<dbReference type="InterPro" id="IPR019831">
    <property type="entry name" value="Mn/Fe_SOD_N"/>
</dbReference>
<dbReference type="InterPro" id="IPR036324">
    <property type="entry name" value="Mn/Fe_SOD_N_sf"/>
</dbReference>
<dbReference type="InterPro" id="IPR001189">
    <property type="entry name" value="Mn/Fe_SOD"/>
</dbReference>
<comment type="similarity">
    <text evidence="1">Belongs to the iron/manganese superoxide dismutase family.</text>
</comment>
<dbReference type="Gene3D" id="3.55.40.20">
    <property type="entry name" value="Iron/manganese superoxide dismutase, C-terminal domain"/>
    <property type="match status" value="1"/>
</dbReference>
<evidence type="ECO:0000259" key="5">
    <source>
        <dbReference type="Pfam" id="PF00081"/>
    </source>
</evidence>
<dbReference type="SUPFAM" id="SSF54719">
    <property type="entry name" value="Fe,Mn superoxide dismutase (SOD), C-terminal domain"/>
    <property type="match status" value="1"/>
</dbReference>
<dbReference type="SUPFAM" id="SSF46609">
    <property type="entry name" value="Fe,Mn superoxide dismutase (SOD), N-terminal domain"/>
    <property type="match status" value="1"/>
</dbReference>
<dbReference type="GO" id="GO:0004784">
    <property type="term" value="F:superoxide dismutase activity"/>
    <property type="evidence" value="ECO:0007669"/>
    <property type="project" value="UniProtKB-EC"/>
</dbReference>
<dbReference type="GO" id="GO:0046872">
    <property type="term" value="F:metal ion binding"/>
    <property type="evidence" value="ECO:0007669"/>
    <property type="project" value="UniProtKB-KW"/>
</dbReference>
<evidence type="ECO:0000313" key="7">
    <source>
        <dbReference type="EMBL" id="PKG24172.1"/>
    </source>
</evidence>
<keyword evidence="4" id="KW-0560">Oxidoreductase</keyword>
<name>A0A2N0Z3T1_9BACI</name>
<sequence>MASYNEYVKEVLIWNEQLKQLLESEEIRKDESIWRKLDNFSQLMEGVQRKQLHTEELIKIQHEAEELHGAMEGYFSSRQNLGTIYINEPIVPAGGHVLPNLPYAYNALEPYIEKEIMELHHKKHHQSYVDGLNKAENMLAKSRKDGDFQLVKHWSKELAFHGSGHYLHTIFWHNMSPKGGGEPKGALLEEIKKYFGSFQAFKKHFTEAAKAVEGAGWAILVWSPRSRHLEILQSEKHMQLTQWDTIPLLALDVWEHAYYLQYKNDRATYVNNWWNIVNWKDVEQRFLKASELKWRPY</sequence>
<gene>
    <name evidence="7" type="ORF">CWS01_08895</name>
</gene>
<organism evidence="7 8">
    <name type="scientific">Niallia nealsonii</name>
    <dbReference type="NCBI Taxonomy" id="115979"/>
    <lineage>
        <taxon>Bacteria</taxon>
        <taxon>Bacillati</taxon>
        <taxon>Bacillota</taxon>
        <taxon>Bacilli</taxon>
        <taxon>Bacillales</taxon>
        <taxon>Bacillaceae</taxon>
        <taxon>Niallia</taxon>
    </lineage>
</organism>
<dbReference type="OrthoDB" id="9803125at2"/>
<dbReference type="RefSeq" id="WP_101176834.1">
    <property type="nucleotide sequence ID" value="NZ_PISE01000016.1"/>
</dbReference>
<dbReference type="PANTHER" id="PTHR11404">
    <property type="entry name" value="SUPEROXIDE DISMUTASE 2"/>
    <property type="match status" value="1"/>
</dbReference>